<dbReference type="PRINTS" id="PR00107">
    <property type="entry name" value="PHOSPHOCPHPR"/>
</dbReference>
<dbReference type="SUPFAM" id="SSF55594">
    <property type="entry name" value="HPr-like"/>
    <property type="match status" value="1"/>
</dbReference>
<feature type="domain" description="PTS EIIA type-1" evidence="14">
    <location>
        <begin position="27"/>
        <end position="131"/>
    </location>
</feature>
<dbReference type="PROSITE" id="PS00742">
    <property type="entry name" value="PEP_ENZYMES_2"/>
    <property type="match status" value="1"/>
</dbReference>
<reference evidence="17" key="1">
    <citation type="journal article" date="2019" name="Int. J. Syst. Evol. Microbiol.">
        <title>The Global Catalogue of Microorganisms (GCM) 10K type strain sequencing project: providing services to taxonomists for standard genome sequencing and annotation.</title>
        <authorList>
            <consortium name="The Broad Institute Genomics Platform"/>
            <consortium name="The Broad Institute Genome Sequencing Center for Infectious Disease"/>
            <person name="Wu L."/>
            <person name="Ma J."/>
        </authorList>
    </citation>
    <scope>NUCLEOTIDE SEQUENCE [LARGE SCALE GENOMIC DNA]</scope>
    <source>
        <strain evidence="17">JCM 18720</strain>
    </source>
</reference>
<dbReference type="PRINTS" id="PR01736">
    <property type="entry name" value="PHPHTRNFRASE"/>
</dbReference>
<keyword evidence="7" id="KW-0963">Cytoplasm</keyword>
<keyword evidence="12" id="KW-0418">Kinase</keyword>
<dbReference type="Pfam" id="PF00358">
    <property type="entry name" value="PTS_EIIA_1"/>
    <property type="match status" value="1"/>
</dbReference>
<dbReference type="InterPro" id="IPR015813">
    <property type="entry name" value="Pyrv/PenolPyrv_kinase-like_dom"/>
</dbReference>
<dbReference type="Gene3D" id="3.50.30.10">
    <property type="entry name" value="Phosphohistidine domain"/>
    <property type="match status" value="1"/>
</dbReference>
<keyword evidence="9" id="KW-0808">Transferase</keyword>
<evidence type="ECO:0000256" key="3">
    <source>
        <dbReference type="ARBA" id="ARBA00004496"/>
    </source>
</evidence>
<dbReference type="Gene3D" id="2.70.70.10">
    <property type="entry name" value="Glucose Permease (Domain IIA)"/>
    <property type="match status" value="1"/>
</dbReference>
<dbReference type="SUPFAM" id="SSF47831">
    <property type="entry name" value="Enzyme I of the PEP:sugar phosphotransferase system HPr-binding (sub)domain"/>
    <property type="match status" value="1"/>
</dbReference>
<sequence>MTATKSAVLQLLSPMTGIACPLAQVPDPAFAQRLVGDGYAIDPTESLLCAPCDGTVTQVHPACHAVTLTTDSGAELLIHVGVDTVKLGGEGFTARVQQGERVTAKTPLLELDLDRIAMKARSLRTVVLLTDQDRILSLTPTEEAFVRVGDPLFSVEFKASADGDAPAAQDLESMQASESVRIINPVGLHARPAAALAAIAKRFDSAVLLKKDESVVNARSVVALMGLNVAFADEVQVLAQGEDAEAAIRAVVAGLESGLGEAGAEPGRAEAQAELDLYAEPSLLFAQDDEEGTLRGVEAAPGQVHGTLFVANSELPQVVKQGSGVGQEREALTQAVETAGKTLEETVADLRAKGMGQKADIFVAHQELLSDPDLFDAAMAAIAQGQSAGYAWAEAVSEQAKQLASMDNVVLAGRAADLRDVGERVSRLLAGLPQRAIPSDLPAGTILVARELTPSDTAELDPERVVGMVTVQGGSASHSAILARALGIAALTGVDERVLELHDTPALLDTGAGLLSLNPSGAQLMALAQHQEQQAQRDAEAFASKDEPAITRDGVRIEVAGNIAKAEDALKLVANGGEAVGLLRTEFLYEASPVFPSESEQEQSIRAVLAALESRPLVVRTLDVGGDKPLPYLPLPKEDNPFLGERGLRVGLDKPVVLRQQLRALLKASDAGRVRIMFPMVSSLFELKLAKRILAQEAEALGVNLDDIEVGIMIEVPSAALMADVLAPHVDFFSIGTNDLTQYTLAIDRGHPKLAAIADGLHPAVLRLIKATTDAARKAGKWTGVCGGLAGERDAVPLLVGLGVDELSCSVPVIPQVKQQVRNLSREACESLADAAMACADAAEVRAQMQAFHATLDGH</sequence>
<evidence type="ECO:0000256" key="5">
    <source>
        <dbReference type="ARBA" id="ARBA00012232"/>
    </source>
</evidence>
<keyword evidence="6" id="KW-0813">Transport</keyword>
<dbReference type="InterPro" id="IPR040442">
    <property type="entry name" value="Pyrv_kinase-like_dom_sf"/>
</dbReference>
<dbReference type="InterPro" id="IPR008279">
    <property type="entry name" value="PEP-util_enz_mobile_dom"/>
</dbReference>
<dbReference type="InterPro" id="IPR006318">
    <property type="entry name" value="PTS_EI-like"/>
</dbReference>
<dbReference type="Gene3D" id="3.20.20.60">
    <property type="entry name" value="Phosphoenolpyruvate-binding domains"/>
    <property type="match status" value="1"/>
</dbReference>
<dbReference type="InterPro" id="IPR036618">
    <property type="entry name" value="PtsI_HPr-bd_sf"/>
</dbReference>
<name>A0ABP9RRX6_9GAMM</name>
<evidence type="ECO:0000256" key="6">
    <source>
        <dbReference type="ARBA" id="ARBA00022448"/>
    </source>
</evidence>
<keyword evidence="8" id="KW-0762">Sugar transport</keyword>
<feature type="domain" description="HPr" evidence="15">
    <location>
        <begin position="175"/>
        <end position="262"/>
    </location>
</feature>
<keyword evidence="10" id="KW-0598">Phosphotransferase system</keyword>
<dbReference type="PROSITE" id="PS00371">
    <property type="entry name" value="PTS_EIIA_TYPE_1_HIS"/>
    <property type="match status" value="1"/>
</dbReference>
<evidence type="ECO:0000256" key="2">
    <source>
        <dbReference type="ARBA" id="ARBA00001946"/>
    </source>
</evidence>
<protein>
    <recommendedName>
        <fullName evidence="5">phosphoenolpyruvate--protein phosphotransferase</fullName>
        <ecNumber evidence="5">2.7.3.9</ecNumber>
    </recommendedName>
</protein>
<dbReference type="NCBIfam" id="TIGR00830">
    <property type="entry name" value="PTBA"/>
    <property type="match status" value="1"/>
</dbReference>
<dbReference type="RefSeq" id="WP_345315029.1">
    <property type="nucleotide sequence ID" value="NZ_BAABLF010000001.1"/>
</dbReference>
<dbReference type="InterPro" id="IPR000121">
    <property type="entry name" value="PEP_util_C"/>
</dbReference>
<comment type="cofactor">
    <cofactor evidence="2">
        <name>Mg(2+)</name>
        <dbReference type="ChEBI" id="CHEBI:18420"/>
    </cofactor>
</comment>
<evidence type="ECO:0000256" key="7">
    <source>
        <dbReference type="ARBA" id="ARBA00022490"/>
    </source>
</evidence>
<comment type="subcellular location">
    <subcellularLocation>
        <location evidence="3">Cytoplasm</location>
    </subcellularLocation>
</comment>
<dbReference type="CDD" id="cd00367">
    <property type="entry name" value="PTS-HPr_like"/>
    <property type="match status" value="1"/>
</dbReference>
<evidence type="ECO:0000313" key="16">
    <source>
        <dbReference type="EMBL" id="GAA5185995.1"/>
    </source>
</evidence>
<dbReference type="InterPro" id="IPR035895">
    <property type="entry name" value="HPr-like_sf"/>
</dbReference>
<evidence type="ECO:0000256" key="4">
    <source>
        <dbReference type="ARBA" id="ARBA00007837"/>
    </source>
</evidence>
<dbReference type="InterPro" id="IPR023151">
    <property type="entry name" value="PEP_util_CS"/>
</dbReference>
<accession>A0ABP9RRX6</accession>
<evidence type="ECO:0000256" key="9">
    <source>
        <dbReference type="ARBA" id="ARBA00022679"/>
    </source>
</evidence>
<keyword evidence="11" id="KW-0479">Metal-binding</keyword>
<evidence type="ECO:0000256" key="13">
    <source>
        <dbReference type="ARBA" id="ARBA00022842"/>
    </source>
</evidence>
<evidence type="ECO:0000256" key="10">
    <source>
        <dbReference type="ARBA" id="ARBA00022683"/>
    </source>
</evidence>
<evidence type="ECO:0000256" key="11">
    <source>
        <dbReference type="ARBA" id="ARBA00022723"/>
    </source>
</evidence>
<dbReference type="PROSITE" id="PS00369">
    <property type="entry name" value="PTS_HPR_HIS"/>
    <property type="match status" value="1"/>
</dbReference>
<dbReference type="InterPro" id="IPR008731">
    <property type="entry name" value="PTS_EIN"/>
</dbReference>
<dbReference type="PROSITE" id="PS51350">
    <property type="entry name" value="PTS_HPR_DOM"/>
    <property type="match status" value="1"/>
</dbReference>
<dbReference type="Gene3D" id="1.10.274.10">
    <property type="entry name" value="PtsI, HPr-binding domain"/>
    <property type="match status" value="1"/>
</dbReference>
<gene>
    <name evidence="16" type="primary">ptsP_1</name>
    <name evidence="16" type="ORF">GCM10025772_00560</name>
</gene>
<evidence type="ECO:0000256" key="8">
    <source>
        <dbReference type="ARBA" id="ARBA00022597"/>
    </source>
</evidence>
<evidence type="ECO:0000256" key="12">
    <source>
        <dbReference type="ARBA" id="ARBA00022777"/>
    </source>
</evidence>
<dbReference type="Proteomes" id="UP001501600">
    <property type="component" value="Unassembled WGS sequence"/>
</dbReference>
<dbReference type="SUPFAM" id="SSF52009">
    <property type="entry name" value="Phosphohistidine domain"/>
    <property type="match status" value="1"/>
</dbReference>
<comment type="catalytic activity">
    <reaction evidence="1">
        <text>L-histidyl-[protein] + phosphoenolpyruvate = N(pros)-phospho-L-histidyl-[protein] + pyruvate</text>
        <dbReference type="Rhea" id="RHEA:23880"/>
        <dbReference type="Rhea" id="RHEA-COMP:9745"/>
        <dbReference type="Rhea" id="RHEA-COMP:9746"/>
        <dbReference type="ChEBI" id="CHEBI:15361"/>
        <dbReference type="ChEBI" id="CHEBI:29979"/>
        <dbReference type="ChEBI" id="CHEBI:58702"/>
        <dbReference type="ChEBI" id="CHEBI:64837"/>
        <dbReference type="EC" id="2.7.3.9"/>
    </reaction>
</comment>
<dbReference type="PROSITE" id="PS51093">
    <property type="entry name" value="PTS_EIIA_TYPE_1"/>
    <property type="match status" value="1"/>
</dbReference>
<dbReference type="InterPro" id="IPR036637">
    <property type="entry name" value="Phosphohistidine_dom_sf"/>
</dbReference>
<dbReference type="SUPFAM" id="SSF51261">
    <property type="entry name" value="Duplicated hybrid motif"/>
    <property type="match status" value="1"/>
</dbReference>
<dbReference type="PANTHER" id="PTHR46244:SF6">
    <property type="entry name" value="PHOSPHOENOLPYRUVATE-PROTEIN PHOSPHOTRANSFERASE"/>
    <property type="match status" value="1"/>
</dbReference>
<dbReference type="InterPro" id="IPR001020">
    <property type="entry name" value="PTS_HPr_His_P_site"/>
</dbReference>
<dbReference type="EC" id="2.7.3.9" evidence="5"/>
<proteinExistence type="inferred from homology"/>
<comment type="caution">
    <text evidence="16">The sequence shown here is derived from an EMBL/GenBank/DDBJ whole genome shotgun (WGS) entry which is preliminary data.</text>
</comment>
<keyword evidence="17" id="KW-1185">Reference proteome</keyword>
<dbReference type="EMBL" id="BAABLF010000001">
    <property type="protein sequence ID" value="GAA5185995.1"/>
    <property type="molecule type" value="Genomic_DNA"/>
</dbReference>
<dbReference type="InterPro" id="IPR050499">
    <property type="entry name" value="PEP-utilizing_PTS_enzyme"/>
</dbReference>
<keyword evidence="13" id="KW-0460">Magnesium</keyword>
<dbReference type="Pfam" id="PF00391">
    <property type="entry name" value="PEP-utilizers"/>
    <property type="match status" value="1"/>
</dbReference>
<dbReference type="PANTHER" id="PTHR46244">
    <property type="entry name" value="PHOSPHOENOLPYRUVATE-PROTEIN PHOSPHOTRANSFERASE"/>
    <property type="match status" value="1"/>
</dbReference>
<comment type="similarity">
    <text evidence="4">Belongs to the PEP-utilizing enzyme family.</text>
</comment>
<dbReference type="NCBIfam" id="TIGR01417">
    <property type="entry name" value="PTS_I_fam"/>
    <property type="match status" value="1"/>
</dbReference>
<evidence type="ECO:0000259" key="15">
    <source>
        <dbReference type="PROSITE" id="PS51350"/>
    </source>
</evidence>
<dbReference type="InterPro" id="IPR001127">
    <property type="entry name" value="PTS_EIIA_1_perm"/>
</dbReference>
<dbReference type="NCBIfam" id="TIGR01003">
    <property type="entry name" value="PTS_HPr_family"/>
    <property type="match status" value="1"/>
</dbReference>
<dbReference type="Pfam" id="PF02896">
    <property type="entry name" value="PEP-utilizers_C"/>
    <property type="match status" value="1"/>
</dbReference>
<dbReference type="PROSITE" id="PS51257">
    <property type="entry name" value="PROKAR_LIPOPROTEIN"/>
    <property type="match status" value="1"/>
</dbReference>
<dbReference type="Gene3D" id="3.30.1340.10">
    <property type="entry name" value="HPr-like"/>
    <property type="match status" value="1"/>
</dbReference>
<dbReference type="Pfam" id="PF00381">
    <property type="entry name" value="PTS-HPr"/>
    <property type="match status" value="1"/>
</dbReference>
<dbReference type="Pfam" id="PF05524">
    <property type="entry name" value="PEP-utilisers_N"/>
    <property type="match status" value="1"/>
</dbReference>
<evidence type="ECO:0000259" key="14">
    <source>
        <dbReference type="PROSITE" id="PS51093"/>
    </source>
</evidence>
<evidence type="ECO:0000256" key="1">
    <source>
        <dbReference type="ARBA" id="ARBA00000683"/>
    </source>
</evidence>
<dbReference type="InterPro" id="IPR011055">
    <property type="entry name" value="Dup_hybrid_motif"/>
</dbReference>
<organism evidence="16 17">
    <name type="scientific">Ferrimonas gelatinilytica</name>
    <dbReference type="NCBI Taxonomy" id="1255257"/>
    <lineage>
        <taxon>Bacteria</taxon>
        <taxon>Pseudomonadati</taxon>
        <taxon>Pseudomonadota</taxon>
        <taxon>Gammaproteobacteria</taxon>
        <taxon>Alteromonadales</taxon>
        <taxon>Ferrimonadaceae</taxon>
        <taxon>Ferrimonas</taxon>
    </lineage>
</organism>
<dbReference type="SUPFAM" id="SSF51621">
    <property type="entry name" value="Phosphoenolpyruvate/pyruvate domain"/>
    <property type="match status" value="1"/>
</dbReference>
<dbReference type="InterPro" id="IPR000032">
    <property type="entry name" value="HPr-like"/>
</dbReference>
<evidence type="ECO:0000313" key="17">
    <source>
        <dbReference type="Proteomes" id="UP001501600"/>
    </source>
</evidence>